<dbReference type="AlphaFoldDB" id="A0A8J2VFZ2"/>
<gene>
    <name evidence="1" type="ORF">GCM10011571_13140</name>
</gene>
<keyword evidence="2" id="KW-1185">Reference proteome</keyword>
<organism evidence="1 2">
    <name type="scientific">Marinithermofilum abyssi</name>
    <dbReference type="NCBI Taxonomy" id="1571185"/>
    <lineage>
        <taxon>Bacteria</taxon>
        <taxon>Bacillati</taxon>
        <taxon>Bacillota</taxon>
        <taxon>Bacilli</taxon>
        <taxon>Bacillales</taxon>
        <taxon>Thermoactinomycetaceae</taxon>
        <taxon>Marinithermofilum</taxon>
    </lineage>
</organism>
<evidence type="ECO:0000313" key="1">
    <source>
        <dbReference type="EMBL" id="GGE13103.1"/>
    </source>
</evidence>
<name>A0A8J2VFZ2_9BACL</name>
<dbReference type="Proteomes" id="UP000625210">
    <property type="component" value="Unassembled WGS sequence"/>
</dbReference>
<proteinExistence type="predicted"/>
<comment type="caution">
    <text evidence="1">The sequence shown here is derived from an EMBL/GenBank/DDBJ whole genome shotgun (WGS) entry which is preliminary data.</text>
</comment>
<sequence>MEQEFNTTHVAICQVCGSEIKESKDSVLKECCSNQWVKQQIDFMYR</sequence>
<dbReference type="RefSeq" id="WP_188647115.1">
    <property type="nucleotide sequence ID" value="NZ_BMHQ01000004.1"/>
</dbReference>
<protein>
    <submittedName>
        <fullName evidence="1">Uncharacterized protein</fullName>
    </submittedName>
</protein>
<reference evidence="1" key="2">
    <citation type="submission" date="2020-09" db="EMBL/GenBank/DDBJ databases">
        <authorList>
            <person name="Sun Q."/>
            <person name="Zhou Y."/>
        </authorList>
    </citation>
    <scope>NUCLEOTIDE SEQUENCE</scope>
    <source>
        <strain evidence="1">CGMCC 1.15179</strain>
    </source>
</reference>
<dbReference type="EMBL" id="BMHQ01000004">
    <property type="protein sequence ID" value="GGE13103.1"/>
    <property type="molecule type" value="Genomic_DNA"/>
</dbReference>
<accession>A0A8J2VFZ2</accession>
<reference evidence="1" key="1">
    <citation type="journal article" date="2014" name="Int. J. Syst. Evol. Microbiol.">
        <title>Complete genome sequence of Corynebacterium casei LMG S-19264T (=DSM 44701T), isolated from a smear-ripened cheese.</title>
        <authorList>
            <consortium name="US DOE Joint Genome Institute (JGI-PGF)"/>
            <person name="Walter F."/>
            <person name="Albersmeier A."/>
            <person name="Kalinowski J."/>
            <person name="Ruckert C."/>
        </authorList>
    </citation>
    <scope>NUCLEOTIDE SEQUENCE</scope>
    <source>
        <strain evidence="1">CGMCC 1.15179</strain>
    </source>
</reference>
<evidence type="ECO:0000313" key="2">
    <source>
        <dbReference type="Proteomes" id="UP000625210"/>
    </source>
</evidence>